<dbReference type="InterPro" id="IPR041729">
    <property type="entry name" value="Formyl-FH4-Hydrolase_C"/>
</dbReference>
<dbReference type="EC" id="3.5.1.10" evidence="3 4"/>
<reference evidence="6 7" key="1">
    <citation type="submission" date="2020-08" db="EMBL/GenBank/DDBJ databases">
        <title>Aquariorum lacteus gen. nov., sp. nov., a new member of the family Comamonadaceae, isolated from freshwater aquarium.</title>
        <authorList>
            <person name="Chun S.-J."/>
        </authorList>
    </citation>
    <scope>NUCLEOTIDE SEQUENCE [LARGE SCALE GENOMIC DNA]</scope>
    <source>
        <strain evidence="6 7">SJAQ100</strain>
    </source>
</reference>
<dbReference type="InterPro" id="IPR045865">
    <property type="entry name" value="ACT-like_dom_sf"/>
</dbReference>
<evidence type="ECO:0000256" key="4">
    <source>
        <dbReference type="NCBIfam" id="TIGR00655"/>
    </source>
</evidence>
<name>A0A839HRD5_9BURK</name>
<dbReference type="InterPro" id="IPR002376">
    <property type="entry name" value="Formyl_transf_N"/>
</dbReference>
<dbReference type="RefSeq" id="WP_182660305.1">
    <property type="nucleotide sequence ID" value="NZ_JACIVI010000001.1"/>
</dbReference>
<dbReference type="PANTHER" id="PTHR42706">
    <property type="entry name" value="FORMYLTETRAHYDROFOLATE DEFORMYLASE"/>
    <property type="match status" value="1"/>
</dbReference>
<dbReference type="InterPro" id="IPR044074">
    <property type="entry name" value="PurU_ACT"/>
</dbReference>
<dbReference type="CDD" id="cd08648">
    <property type="entry name" value="FMT_core_Formyl-FH4-Hydrolase_C"/>
    <property type="match status" value="1"/>
</dbReference>
<dbReference type="UniPathway" id="UPA00074">
    <property type="reaction ID" value="UER00170"/>
</dbReference>
<dbReference type="InterPro" id="IPR036477">
    <property type="entry name" value="Formyl_transf_N_sf"/>
</dbReference>
<dbReference type="Gene3D" id="3.40.50.170">
    <property type="entry name" value="Formyl transferase, N-terminal domain"/>
    <property type="match status" value="1"/>
</dbReference>
<evidence type="ECO:0000313" key="6">
    <source>
        <dbReference type="EMBL" id="MBB1160384.1"/>
    </source>
</evidence>
<evidence type="ECO:0000259" key="5">
    <source>
        <dbReference type="Pfam" id="PF00551"/>
    </source>
</evidence>
<dbReference type="InterPro" id="IPR004810">
    <property type="entry name" value="PurU"/>
</dbReference>
<dbReference type="HAMAP" id="MF_01927">
    <property type="entry name" value="PurU"/>
    <property type="match status" value="1"/>
</dbReference>
<dbReference type="AlphaFoldDB" id="A0A839HRD5"/>
<keyword evidence="3" id="KW-0658">Purine biosynthesis</keyword>
<dbReference type="GO" id="GO:0006189">
    <property type="term" value="P:'de novo' IMP biosynthetic process"/>
    <property type="evidence" value="ECO:0007669"/>
    <property type="project" value="UniProtKB-UniRule"/>
</dbReference>
<dbReference type="GO" id="GO:0006730">
    <property type="term" value="P:one-carbon metabolic process"/>
    <property type="evidence" value="ECO:0007669"/>
    <property type="project" value="UniProtKB-KW"/>
</dbReference>
<proteinExistence type="inferred from homology"/>
<keyword evidence="7" id="KW-1185">Reference proteome</keyword>
<dbReference type="SUPFAM" id="SSF55021">
    <property type="entry name" value="ACT-like"/>
    <property type="match status" value="1"/>
</dbReference>
<comment type="function">
    <text evidence="3">Catalyzes the hydrolysis of 10-formyltetrahydrofolate (formyl-FH4) to formate and tetrahydrofolate (FH4).</text>
</comment>
<dbReference type="PRINTS" id="PR01575">
    <property type="entry name" value="FFH4HYDRLASE"/>
</dbReference>
<evidence type="ECO:0000256" key="1">
    <source>
        <dbReference type="ARBA" id="ARBA00022563"/>
    </source>
</evidence>
<dbReference type="PIRSF" id="PIRSF036480">
    <property type="entry name" value="FormyFH4_hydr"/>
    <property type="match status" value="1"/>
</dbReference>
<evidence type="ECO:0000313" key="7">
    <source>
        <dbReference type="Proteomes" id="UP000586093"/>
    </source>
</evidence>
<dbReference type="SUPFAM" id="SSF53328">
    <property type="entry name" value="Formyltransferase"/>
    <property type="match status" value="1"/>
</dbReference>
<organism evidence="6 7">
    <name type="scientific">Aquariibacter albus</name>
    <dbReference type="NCBI Taxonomy" id="2759899"/>
    <lineage>
        <taxon>Bacteria</taxon>
        <taxon>Pseudomonadati</taxon>
        <taxon>Pseudomonadota</taxon>
        <taxon>Betaproteobacteria</taxon>
        <taxon>Burkholderiales</taxon>
        <taxon>Sphaerotilaceae</taxon>
        <taxon>Aquariibacter</taxon>
    </lineage>
</organism>
<keyword evidence="1 3" id="KW-0554">One-carbon metabolism</keyword>
<comment type="similarity">
    <text evidence="3">Belongs to the PurU family.</text>
</comment>
<dbReference type="EMBL" id="JACIVI010000001">
    <property type="protein sequence ID" value="MBB1160384.1"/>
    <property type="molecule type" value="Genomic_DNA"/>
</dbReference>
<dbReference type="PANTHER" id="PTHR42706:SF1">
    <property type="entry name" value="FORMYLTETRAHYDROFOLATE DEFORMYLASE 2, MITOCHONDRIAL"/>
    <property type="match status" value="1"/>
</dbReference>
<keyword evidence="2 3" id="KW-0378">Hydrolase</keyword>
<feature type="domain" description="Formyl transferase N-terminal" evidence="5">
    <location>
        <begin position="90"/>
        <end position="265"/>
    </location>
</feature>
<evidence type="ECO:0000256" key="2">
    <source>
        <dbReference type="ARBA" id="ARBA00022801"/>
    </source>
</evidence>
<evidence type="ECO:0000256" key="3">
    <source>
        <dbReference type="HAMAP-Rule" id="MF_01927"/>
    </source>
</evidence>
<accession>A0A839HRD5</accession>
<dbReference type="NCBIfam" id="TIGR00655">
    <property type="entry name" value="PurU"/>
    <property type="match status" value="1"/>
</dbReference>
<comment type="catalytic activity">
    <reaction evidence="3">
        <text>(6R)-10-formyltetrahydrofolate + H2O = (6S)-5,6,7,8-tetrahydrofolate + formate + H(+)</text>
        <dbReference type="Rhea" id="RHEA:19833"/>
        <dbReference type="ChEBI" id="CHEBI:15377"/>
        <dbReference type="ChEBI" id="CHEBI:15378"/>
        <dbReference type="ChEBI" id="CHEBI:15740"/>
        <dbReference type="ChEBI" id="CHEBI:57453"/>
        <dbReference type="ChEBI" id="CHEBI:195366"/>
        <dbReference type="EC" id="3.5.1.10"/>
    </reaction>
</comment>
<dbReference type="CDD" id="cd04875">
    <property type="entry name" value="ACT_F4HF-DF"/>
    <property type="match status" value="1"/>
</dbReference>
<feature type="active site" evidence="3">
    <location>
        <position position="230"/>
    </location>
</feature>
<dbReference type="Gene3D" id="3.30.70.260">
    <property type="match status" value="1"/>
</dbReference>
<comment type="caution">
    <text evidence="6">The sequence shown here is derived from an EMBL/GenBank/DDBJ whole genome shotgun (WGS) entry which is preliminary data.</text>
</comment>
<dbReference type="Proteomes" id="UP000586093">
    <property type="component" value="Unassembled WGS sequence"/>
</dbReference>
<dbReference type="NCBIfam" id="NF004684">
    <property type="entry name" value="PRK06027.1"/>
    <property type="match status" value="1"/>
</dbReference>
<gene>
    <name evidence="3 6" type="primary">purU</name>
    <name evidence="6" type="ORF">H4F90_00115</name>
</gene>
<dbReference type="Pfam" id="PF00551">
    <property type="entry name" value="Formyl_trans_N"/>
    <property type="match status" value="1"/>
</dbReference>
<protein>
    <recommendedName>
        <fullName evidence="3 4">Formyltetrahydrofolate deformylase</fullName>
        <ecNumber evidence="3 4">3.5.1.10</ecNumber>
    </recommendedName>
    <alternativeName>
        <fullName evidence="3">Formyl-FH(4) hydrolase</fullName>
    </alternativeName>
</protein>
<dbReference type="GO" id="GO:0008864">
    <property type="term" value="F:formyltetrahydrofolate deformylase activity"/>
    <property type="evidence" value="ECO:0007669"/>
    <property type="project" value="UniProtKB-UniRule"/>
</dbReference>
<comment type="pathway">
    <text evidence="3">Purine metabolism; IMP biosynthesis via de novo pathway; formate from 10-formyl-5,6,7,8-tetrahydrofolate: step 1/1.</text>
</comment>
<sequence>MTAPRQFRLTLACPDRLGIAAAVAQCIVDHGGWVQEAHNHAETDDPHFFMRVAIEHASLAPRLDDFQRAFEALAARFAMRWSLADSARPKRIVLMVSKQAHCLYDLLGRMQAGELPGQIVAVISNHPDLRGLVEWHGLPFHHVPVTPDTKPAAFAEVERLHAAYGAELIVLARYMQVLPPALCARQAGRILNIHHSFLPSFVGARPYHQAHARGVKLIGATCHYVTADLDEGPIVEQDVIRIDHADRIEDLVRTGQDVEKAVLARGLRFHLEDRVIVHGHRTVVFR</sequence>